<dbReference type="SUPFAM" id="SSF47928">
    <property type="entry name" value="N-terminal domain of the delta subunit of the F1F0-ATP synthase"/>
    <property type="match status" value="1"/>
</dbReference>
<evidence type="ECO:0000256" key="5">
    <source>
        <dbReference type="ARBA" id="ARBA00023136"/>
    </source>
</evidence>
<evidence type="ECO:0000313" key="8">
    <source>
        <dbReference type="Proteomes" id="UP001595783"/>
    </source>
</evidence>
<evidence type="ECO:0000256" key="6">
    <source>
        <dbReference type="ARBA" id="ARBA00023310"/>
    </source>
</evidence>
<gene>
    <name evidence="7" type="ORF">ACFOPX_02970</name>
</gene>
<organism evidence="7 8">
    <name type="scientific">Helicobacter baculiformis</name>
    <dbReference type="NCBI Taxonomy" id="427351"/>
    <lineage>
        <taxon>Bacteria</taxon>
        <taxon>Pseudomonadati</taxon>
        <taxon>Campylobacterota</taxon>
        <taxon>Epsilonproteobacteria</taxon>
        <taxon>Campylobacterales</taxon>
        <taxon>Helicobacteraceae</taxon>
        <taxon>Helicobacter</taxon>
    </lineage>
</organism>
<dbReference type="Proteomes" id="UP001595783">
    <property type="component" value="Unassembled WGS sequence"/>
</dbReference>
<evidence type="ECO:0000313" key="7">
    <source>
        <dbReference type="EMBL" id="MFC3847500.1"/>
    </source>
</evidence>
<evidence type="ECO:0000256" key="3">
    <source>
        <dbReference type="ARBA" id="ARBA00022781"/>
    </source>
</evidence>
<comment type="subcellular location">
    <subcellularLocation>
        <location evidence="1">Membrane</location>
    </subcellularLocation>
</comment>
<reference evidence="8" key="1">
    <citation type="journal article" date="2019" name="Int. J. Syst. Evol. Microbiol.">
        <title>The Global Catalogue of Microorganisms (GCM) 10K type strain sequencing project: providing services to taxonomists for standard genome sequencing and annotation.</title>
        <authorList>
            <consortium name="The Broad Institute Genomics Platform"/>
            <consortium name="The Broad Institute Genome Sequencing Center for Infectious Disease"/>
            <person name="Wu L."/>
            <person name="Ma J."/>
        </authorList>
    </citation>
    <scope>NUCLEOTIDE SEQUENCE [LARGE SCALE GENOMIC DNA]</scope>
    <source>
        <strain evidence="8">CCUG 53816</strain>
    </source>
</reference>
<accession>A0ABV7ZJZ6</accession>
<dbReference type="RefSeq" id="WP_104752119.1">
    <property type="nucleotide sequence ID" value="NZ_FZMF01000014.1"/>
</dbReference>
<comment type="caution">
    <text evidence="7">The sequence shown here is derived from an EMBL/GenBank/DDBJ whole genome shotgun (WGS) entry which is preliminary data.</text>
</comment>
<evidence type="ECO:0000256" key="4">
    <source>
        <dbReference type="ARBA" id="ARBA00023065"/>
    </source>
</evidence>
<dbReference type="InterPro" id="IPR000711">
    <property type="entry name" value="ATPase_OSCP/dsu"/>
</dbReference>
<dbReference type="InterPro" id="IPR026015">
    <property type="entry name" value="ATP_synth_OSCP/delta_N_sf"/>
</dbReference>
<dbReference type="Pfam" id="PF00213">
    <property type="entry name" value="OSCP"/>
    <property type="match status" value="1"/>
</dbReference>
<keyword evidence="8" id="KW-1185">Reference proteome</keyword>
<keyword evidence="3" id="KW-0375">Hydrogen ion transport</keyword>
<keyword evidence="6" id="KW-0066">ATP synthesis</keyword>
<sequence>MNLVAKKYARALRESFGADLERALKALERMCALYTSAEFIEVLQSPYYPNTIKQKILNDVLEDKDPRLQRFLEVLSEHQRFIVLPEIYKELCAWVQRQQNAYKGYLFCNQEVGDLGMLEAQVAKRLNITLSLESVLVEHEGIRLEIPDLGVEVAFYKDHFFRQLKHFIMEAV</sequence>
<protein>
    <submittedName>
        <fullName evidence="7">F0F1 ATP synthase subunit delta</fullName>
    </submittedName>
</protein>
<dbReference type="Gene3D" id="1.10.520.20">
    <property type="entry name" value="N-terminal domain of the delta subunit of the F1F0-ATP synthase"/>
    <property type="match status" value="1"/>
</dbReference>
<keyword evidence="5" id="KW-0472">Membrane</keyword>
<evidence type="ECO:0000256" key="2">
    <source>
        <dbReference type="ARBA" id="ARBA00022448"/>
    </source>
</evidence>
<evidence type="ECO:0000256" key="1">
    <source>
        <dbReference type="ARBA" id="ARBA00004370"/>
    </source>
</evidence>
<name>A0ABV7ZJZ6_9HELI</name>
<proteinExistence type="predicted"/>
<keyword evidence="2" id="KW-0813">Transport</keyword>
<dbReference type="EMBL" id="JBHRZO010000011">
    <property type="protein sequence ID" value="MFC3847500.1"/>
    <property type="molecule type" value="Genomic_DNA"/>
</dbReference>
<keyword evidence="4" id="KW-0406">Ion transport</keyword>
<dbReference type="NCBIfam" id="NF006291">
    <property type="entry name" value="PRK08474.1"/>
    <property type="match status" value="1"/>
</dbReference>